<dbReference type="Gene3D" id="2.40.40.20">
    <property type="match status" value="1"/>
</dbReference>
<protein>
    <recommendedName>
        <fullName evidence="4">CDC48 N-terminal subdomain domain-containing protein</fullName>
    </recommendedName>
</protein>
<dbReference type="EMBL" id="KV425980">
    <property type="protein sequence ID" value="KZV93968.1"/>
    <property type="molecule type" value="Genomic_DNA"/>
</dbReference>
<dbReference type="EMBL" id="KV425955">
    <property type="protein sequence ID" value="KZV95545.1"/>
    <property type="molecule type" value="Genomic_DNA"/>
</dbReference>
<reference evidence="1 3" key="1">
    <citation type="journal article" date="2016" name="Mol. Biol. Evol.">
        <title>Comparative Genomics of Early-Diverging Mushroom-Forming Fungi Provides Insights into the Origins of Lignocellulose Decay Capabilities.</title>
        <authorList>
            <person name="Nagy L.G."/>
            <person name="Riley R."/>
            <person name="Tritt A."/>
            <person name="Adam C."/>
            <person name="Daum C."/>
            <person name="Floudas D."/>
            <person name="Sun H."/>
            <person name="Yadav J.S."/>
            <person name="Pangilinan J."/>
            <person name="Larsson K.H."/>
            <person name="Matsuura K."/>
            <person name="Barry K."/>
            <person name="Labutti K."/>
            <person name="Kuo R."/>
            <person name="Ohm R.A."/>
            <person name="Bhattacharya S.S."/>
            <person name="Shirouzu T."/>
            <person name="Yoshinaga Y."/>
            <person name="Martin F.M."/>
            <person name="Grigoriev I.V."/>
            <person name="Hibbett D.S."/>
        </authorList>
    </citation>
    <scope>NUCLEOTIDE SEQUENCE [LARGE SCALE GENOMIC DNA]</scope>
    <source>
        <strain evidence="1 3">HHB12029</strain>
    </source>
</reference>
<evidence type="ECO:0008006" key="4">
    <source>
        <dbReference type="Google" id="ProtNLM"/>
    </source>
</evidence>
<dbReference type="SUPFAM" id="SSF50692">
    <property type="entry name" value="ADC-like"/>
    <property type="match status" value="1"/>
</dbReference>
<dbReference type="OrthoDB" id="2906539at2759"/>
<evidence type="ECO:0000313" key="1">
    <source>
        <dbReference type="EMBL" id="KZV93968.1"/>
    </source>
</evidence>
<dbReference type="STRING" id="1314781.A0A165IWD0"/>
<organism evidence="1 3">
    <name type="scientific">Exidia glandulosa HHB12029</name>
    <dbReference type="NCBI Taxonomy" id="1314781"/>
    <lineage>
        <taxon>Eukaryota</taxon>
        <taxon>Fungi</taxon>
        <taxon>Dikarya</taxon>
        <taxon>Basidiomycota</taxon>
        <taxon>Agaricomycotina</taxon>
        <taxon>Agaricomycetes</taxon>
        <taxon>Auriculariales</taxon>
        <taxon>Exidiaceae</taxon>
        <taxon>Exidia</taxon>
    </lineage>
</organism>
<evidence type="ECO:0000313" key="2">
    <source>
        <dbReference type="EMBL" id="KZV95545.1"/>
    </source>
</evidence>
<name>A0A165IWD0_EXIGL</name>
<keyword evidence="3" id="KW-1185">Reference proteome</keyword>
<dbReference type="Proteomes" id="UP000077266">
    <property type="component" value="Unassembled WGS sequence"/>
</dbReference>
<proteinExistence type="predicted"/>
<dbReference type="AlphaFoldDB" id="A0A165IWD0"/>
<gene>
    <name evidence="2" type="ORF">EXIGLDRAFT_766109</name>
    <name evidence="1" type="ORF">EXIGLDRAFT_767515</name>
</gene>
<evidence type="ECO:0000313" key="3">
    <source>
        <dbReference type="Proteomes" id="UP000077266"/>
    </source>
</evidence>
<accession>A0A165IWD0</accession>
<sequence>MSHHCARCLPARLRRLTPNSLRQYLRYRQHIQLRPPVDRISASQEVCSPTYSSVLICLSSDDVDEGKIQLNKVARNNLGIKLGDLCSVHACHDIKYGKRIHVLPFDESIEGLVLPSSSSRPTSSPVPDSAPVRARLPNRASSFNRVVCSKFDLTIRFSDIENPGTRCLISHASS</sequence>
<dbReference type="InterPro" id="IPR009010">
    <property type="entry name" value="Asp_de-COase-like_dom_sf"/>
</dbReference>